<organism evidence="1 2">
    <name type="scientific">Pedobacter cryoconitis</name>
    <dbReference type="NCBI Taxonomy" id="188932"/>
    <lineage>
        <taxon>Bacteria</taxon>
        <taxon>Pseudomonadati</taxon>
        <taxon>Bacteroidota</taxon>
        <taxon>Sphingobacteriia</taxon>
        <taxon>Sphingobacteriales</taxon>
        <taxon>Sphingobacteriaceae</taxon>
        <taxon>Pedobacter</taxon>
    </lineage>
</organism>
<dbReference type="Proteomes" id="UP000537718">
    <property type="component" value="Unassembled WGS sequence"/>
</dbReference>
<evidence type="ECO:0008006" key="3">
    <source>
        <dbReference type="Google" id="ProtNLM"/>
    </source>
</evidence>
<gene>
    <name evidence="1" type="ORF">HDE69_002972</name>
</gene>
<dbReference type="AlphaFoldDB" id="A0A7W9DKJ3"/>
<evidence type="ECO:0000313" key="2">
    <source>
        <dbReference type="Proteomes" id="UP000537718"/>
    </source>
</evidence>
<accession>A0A7W9DKJ3</accession>
<sequence length="78" mass="8851">MSERFPGKYEKGMPSDVDPNGWFHVKLVILTESVRVYINRSKVSVLAIKPLLQGRGKMIGYWVGNGSSGEWKNLTIKR</sequence>
<evidence type="ECO:0000313" key="1">
    <source>
        <dbReference type="EMBL" id="MBB5621909.1"/>
    </source>
</evidence>
<protein>
    <recommendedName>
        <fullName evidence="3">3-keto-disaccharide hydrolase domain-containing protein</fullName>
    </recommendedName>
</protein>
<proteinExistence type="predicted"/>
<dbReference type="EMBL" id="JACHCF010000006">
    <property type="protein sequence ID" value="MBB5621909.1"/>
    <property type="molecule type" value="Genomic_DNA"/>
</dbReference>
<name>A0A7W9DKJ3_9SPHI</name>
<comment type="caution">
    <text evidence="1">The sequence shown here is derived from an EMBL/GenBank/DDBJ whole genome shotgun (WGS) entry which is preliminary data.</text>
</comment>
<reference evidence="1 2" key="1">
    <citation type="submission" date="2020-08" db="EMBL/GenBank/DDBJ databases">
        <title>Genomic Encyclopedia of Type Strains, Phase IV (KMG-V): Genome sequencing to study the core and pangenomes of soil and plant-associated prokaryotes.</title>
        <authorList>
            <person name="Whitman W."/>
        </authorList>
    </citation>
    <scope>NUCLEOTIDE SEQUENCE [LARGE SCALE GENOMIC DNA]</scope>
    <source>
        <strain evidence="1 2">MP7CTX6</strain>
    </source>
</reference>